<evidence type="ECO:0000313" key="2">
    <source>
        <dbReference type="EMBL" id="TWF88964.1"/>
    </source>
</evidence>
<keyword evidence="3" id="KW-1185">Reference proteome</keyword>
<reference evidence="2 3" key="1">
    <citation type="submission" date="2019-06" db="EMBL/GenBank/DDBJ databases">
        <title>Sequencing the genomes of 1000 actinobacteria strains.</title>
        <authorList>
            <person name="Klenk H.-P."/>
        </authorList>
    </citation>
    <scope>NUCLEOTIDE SEQUENCE [LARGE SCALE GENOMIC DNA]</scope>
    <source>
        <strain evidence="2 3">DSM 41695</strain>
    </source>
</reference>
<name>A0A561TPD3_9ACTN</name>
<evidence type="ECO:0000313" key="3">
    <source>
        <dbReference type="Proteomes" id="UP000316603"/>
    </source>
</evidence>
<dbReference type="AlphaFoldDB" id="A0A561TPD3"/>
<accession>A0A561TPD3</accession>
<comment type="caution">
    <text evidence="2">The sequence shown here is derived from an EMBL/GenBank/DDBJ whole genome shotgun (WGS) entry which is preliminary data.</text>
</comment>
<evidence type="ECO:0000256" key="1">
    <source>
        <dbReference type="SAM" id="MobiDB-lite"/>
    </source>
</evidence>
<dbReference type="Proteomes" id="UP000316603">
    <property type="component" value="Unassembled WGS sequence"/>
</dbReference>
<dbReference type="EMBL" id="VIWV01000001">
    <property type="protein sequence ID" value="TWF88964.1"/>
    <property type="molecule type" value="Genomic_DNA"/>
</dbReference>
<protein>
    <submittedName>
        <fullName evidence="2">Uncharacterized protein</fullName>
    </submittedName>
</protein>
<sequence length="58" mass="5804">MTAATAPALAQLGHHVTEMLGGFAYGVREGFAYGTPRGGERRAPAPLTAPVGSGDCGC</sequence>
<proteinExistence type="predicted"/>
<dbReference type="RefSeq" id="WP_373313045.1">
    <property type="nucleotide sequence ID" value="NZ_BNCE01000009.1"/>
</dbReference>
<gene>
    <name evidence="2" type="ORF">FHX78_116005</name>
</gene>
<organism evidence="2 3">
    <name type="scientific">Streptomyces capillispiralis</name>
    <dbReference type="NCBI Taxonomy" id="68182"/>
    <lineage>
        <taxon>Bacteria</taxon>
        <taxon>Bacillati</taxon>
        <taxon>Actinomycetota</taxon>
        <taxon>Actinomycetes</taxon>
        <taxon>Kitasatosporales</taxon>
        <taxon>Streptomycetaceae</taxon>
        <taxon>Streptomyces</taxon>
    </lineage>
</organism>
<feature type="region of interest" description="Disordered" evidence="1">
    <location>
        <begin position="36"/>
        <end position="58"/>
    </location>
</feature>